<evidence type="ECO:0000256" key="3">
    <source>
        <dbReference type="SAM" id="SignalP"/>
    </source>
</evidence>
<feature type="transmembrane region" description="Helical" evidence="2">
    <location>
        <begin position="51"/>
        <end position="72"/>
    </location>
</feature>
<keyword evidence="2" id="KW-0472">Membrane</keyword>
<feature type="signal peptide" evidence="3">
    <location>
        <begin position="1"/>
        <end position="27"/>
    </location>
</feature>
<gene>
    <name evidence="5" type="primary">hoka</name>
</gene>
<dbReference type="RefSeq" id="XP_016936080.3">
    <property type="nucleotide sequence ID" value="XM_017080591.4"/>
</dbReference>
<evidence type="ECO:0000256" key="1">
    <source>
        <dbReference type="SAM" id="MobiDB-lite"/>
    </source>
</evidence>
<feature type="chain" id="PRO_5047039903" evidence="3">
    <location>
        <begin position="28"/>
        <end position="135"/>
    </location>
</feature>
<proteinExistence type="predicted"/>
<dbReference type="PROSITE" id="PS51257">
    <property type="entry name" value="PROKAR_LIPOPROTEIN"/>
    <property type="match status" value="1"/>
</dbReference>
<feature type="region of interest" description="Disordered" evidence="1">
    <location>
        <begin position="85"/>
        <end position="135"/>
    </location>
</feature>
<evidence type="ECO:0000313" key="5">
    <source>
        <dbReference type="RefSeq" id="XP_016936080.3"/>
    </source>
</evidence>
<dbReference type="GeneID" id="108014468"/>
<dbReference type="Proteomes" id="UP001652628">
    <property type="component" value="Chromosome 3"/>
</dbReference>
<organism evidence="4 5">
    <name type="scientific">Drosophila suzukii</name>
    <name type="common">Spotted-wing drosophila fruit fly</name>
    <dbReference type="NCBI Taxonomy" id="28584"/>
    <lineage>
        <taxon>Eukaryota</taxon>
        <taxon>Metazoa</taxon>
        <taxon>Ecdysozoa</taxon>
        <taxon>Arthropoda</taxon>
        <taxon>Hexapoda</taxon>
        <taxon>Insecta</taxon>
        <taxon>Pterygota</taxon>
        <taxon>Neoptera</taxon>
        <taxon>Endopterygota</taxon>
        <taxon>Diptera</taxon>
        <taxon>Brachycera</taxon>
        <taxon>Muscomorpha</taxon>
        <taxon>Ephydroidea</taxon>
        <taxon>Drosophilidae</taxon>
        <taxon>Drosophila</taxon>
        <taxon>Sophophora</taxon>
    </lineage>
</organism>
<name>A0AB39ZI36_DROSZ</name>
<protein>
    <submittedName>
        <fullName evidence="5">Uncharacterized protein hoka</fullName>
    </submittedName>
</protein>
<accession>A0AB39ZI36</accession>
<evidence type="ECO:0000313" key="4">
    <source>
        <dbReference type="Proteomes" id="UP001652628"/>
    </source>
</evidence>
<sequence>MKLAKKCSTYLVICLVLLACFLQESEATRRVNRGRRTLTRRYFAGLAIPGWALIVCVALGELLIGGALYIILKKVILDKEPDETATSYTPAQGQTTVPTYTPAQTHETGATTYTPAQNHETANVTPTPTHATAIA</sequence>
<dbReference type="AlphaFoldDB" id="A0AB39ZI36"/>
<keyword evidence="2" id="KW-1133">Transmembrane helix</keyword>
<keyword evidence="3" id="KW-0732">Signal</keyword>
<evidence type="ECO:0000256" key="2">
    <source>
        <dbReference type="SAM" id="Phobius"/>
    </source>
</evidence>
<keyword evidence="4" id="KW-1185">Reference proteome</keyword>
<reference evidence="5" key="1">
    <citation type="submission" date="2025-08" db="UniProtKB">
        <authorList>
            <consortium name="RefSeq"/>
        </authorList>
    </citation>
    <scope>IDENTIFICATION</scope>
</reference>
<keyword evidence="2" id="KW-0812">Transmembrane</keyword>